<dbReference type="EMBL" id="FOEE01000025">
    <property type="protein sequence ID" value="SEP29637.1"/>
    <property type="molecule type" value="Genomic_DNA"/>
</dbReference>
<feature type="domain" description="Tyr recombinase" evidence="4">
    <location>
        <begin position="114"/>
        <end position="296"/>
    </location>
</feature>
<comment type="similarity">
    <text evidence="1">Belongs to the 'phage' integrase family.</text>
</comment>
<dbReference type="InterPro" id="IPR013762">
    <property type="entry name" value="Integrase-like_cat_sf"/>
</dbReference>
<dbReference type="PANTHER" id="PTHR30349">
    <property type="entry name" value="PHAGE INTEGRASE-RELATED"/>
    <property type="match status" value="1"/>
</dbReference>
<dbReference type="PANTHER" id="PTHR30349:SF41">
    <property type="entry name" value="INTEGRASE_RECOMBINASE PROTEIN MJ0367-RELATED"/>
    <property type="match status" value="1"/>
</dbReference>
<dbReference type="Proteomes" id="UP000198960">
    <property type="component" value="Unassembled WGS sequence"/>
</dbReference>
<dbReference type="SUPFAM" id="SSF56349">
    <property type="entry name" value="DNA breaking-rejoining enzymes"/>
    <property type="match status" value="2"/>
</dbReference>
<feature type="domain" description="Tyr recombinase" evidence="4">
    <location>
        <begin position="538"/>
        <end position="734"/>
    </location>
</feature>
<dbReference type="Pfam" id="PF00589">
    <property type="entry name" value="Phage_integrase"/>
    <property type="match status" value="2"/>
</dbReference>
<keyword evidence="2" id="KW-0238">DNA-binding</keyword>
<evidence type="ECO:0000256" key="3">
    <source>
        <dbReference type="ARBA" id="ARBA00023172"/>
    </source>
</evidence>
<evidence type="ECO:0000313" key="6">
    <source>
        <dbReference type="Proteomes" id="UP000198960"/>
    </source>
</evidence>
<evidence type="ECO:0000256" key="1">
    <source>
        <dbReference type="ARBA" id="ARBA00008857"/>
    </source>
</evidence>
<proteinExistence type="inferred from homology"/>
<keyword evidence="3" id="KW-0233">DNA recombination</keyword>
<dbReference type="GO" id="GO:0006310">
    <property type="term" value="P:DNA recombination"/>
    <property type="evidence" value="ECO:0007669"/>
    <property type="project" value="UniProtKB-KW"/>
</dbReference>
<reference evidence="6" key="1">
    <citation type="submission" date="2016-10" db="EMBL/GenBank/DDBJ databases">
        <authorList>
            <person name="Varghese N."/>
            <person name="Submissions S."/>
        </authorList>
    </citation>
    <scope>NUCLEOTIDE SEQUENCE [LARGE SCALE GENOMIC DNA]</scope>
    <source>
        <strain evidence="6">DSM 45413</strain>
    </source>
</reference>
<dbReference type="RefSeq" id="WP_170861252.1">
    <property type="nucleotide sequence ID" value="NZ_FOEE01000025.1"/>
</dbReference>
<dbReference type="GO" id="GO:0015074">
    <property type="term" value="P:DNA integration"/>
    <property type="evidence" value="ECO:0007669"/>
    <property type="project" value="InterPro"/>
</dbReference>
<dbReference type="AlphaFoldDB" id="A0A1H8WQC1"/>
<keyword evidence="6" id="KW-1185">Reference proteome</keyword>
<dbReference type="STRING" id="673521.SAMN05660991_04617"/>
<protein>
    <submittedName>
        <fullName evidence="5">Phage integrase family protein</fullName>
    </submittedName>
</protein>
<dbReference type="GO" id="GO:0003677">
    <property type="term" value="F:DNA binding"/>
    <property type="evidence" value="ECO:0007669"/>
    <property type="project" value="UniProtKB-KW"/>
</dbReference>
<evidence type="ECO:0000259" key="4">
    <source>
        <dbReference type="PROSITE" id="PS51898"/>
    </source>
</evidence>
<evidence type="ECO:0000256" key="2">
    <source>
        <dbReference type="ARBA" id="ARBA00023125"/>
    </source>
</evidence>
<accession>A0A1H8WQC1</accession>
<name>A0A1H8WQC1_9ACTN</name>
<dbReference type="InterPro" id="IPR050090">
    <property type="entry name" value="Tyrosine_recombinase_XerCD"/>
</dbReference>
<organism evidence="5 6">
    <name type="scientific">Trujillonella endophytica</name>
    <dbReference type="NCBI Taxonomy" id="673521"/>
    <lineage>
        <taxon>Bacteria</taxon>
        <taxon>Bacillati</taxon>
        <taxon>Actinomycetota</taxon>
        <taxon>Actinomycetes</taxon>
        <taxon>Geodermatophilales</taxon>
        <taxon>Geodermatophilaceae</taxon>
        <taxon>Trujillonella</taxon>
    </lineage>
</organism>
<dbReference type="Gene3D" id="1.10.443.10">
    <property type="entry name" value="Intergrase catalytic core"/>
    <property type="match status" value="2"/>
</dbReference>
<sequence>MPVATPPAGHDHPVYVRALERLTAVRAPGFARHLLARWRAWVLFADHHALDPREPADADLVAFAHARALVGVGYGTIAGTLGVVDLVLGDERLTRAARRHLADLHGEGLFGPGVQAPVLTLGEVLALVAAAPDALTRLLVVLTYRAALRPREWTGIRWPEHVGVTADGVRLVIAGDKTGPGRVIDLGTSRSPELSVERALAAALAERGRDPGPLAGDEHGPLHYAQVDRRLRLAAAAAGVPAFTSYSLRRSWAVHANLTGTSARVIRVRLGHRPGTATYRRYIEPLLALQVAQGVDPKTIWLATSRPAAPPVPLEAVGNPAIDRTQRYAFAAGTLDELLADIDLPGLRVHPALANLARSTIDAGHAVRRRWAAWAQQQVIDPFAPDAWALSEWVDARLTEVSPVTAAADLARLRLAWIDATGAARIPGYDTAADVAAGALRLHVEQQAPGKKSRLADATDRQLVCAAALAAVPGPSMRWAVRALALATRARRSVEVLEVTDDAATVRVDGRRTVPVTPGAAGVLCPVAAAEVAAGAGELLVPRGVNEHAVLAAAAPHTAALRDALAVMLLAGSGARPSDLARARAAAVNVQPGGVAVVLAASKGRKPGIVPRPRVVWAPDRDGACDPVAAWEAWSTWWAPGNGPLLPRDIQSCGGLRGLDAAAVSRTVRRAADAAGLLDLNAYGFRYGRATEMHVAGYDLETIAEALGHARLGTARGYVFDFDPDADGWSGRVAGWIGAALDAAQARGVLEQEESA</sequence>
<dbReference type="InterPro" id="IPR011010">
    <property type="entry name" value="DNA_brk_join_enz"/>
</dbReference>
<dbReference type="InterPro" id="IPR002104">
    <property type="entry name" value="Integrase_catalytic"/>
</dbReference>
<gene>
    <name evidence="5" type="ORF">SAMN05660991_04617</name>
</gene>
<evidence type="ECO:0000313" key="5">
    <source>
        <dbReference type="EMBL" id="SEP29637.1"/>
    </source>
</evidence>
<dbReference type="PROSITE" id="PS51898">
    <property type="entry name" value="TYR_RECOMBINASE"/>
    <property type="match status" value="2"/>
</dbReference>